<dbReference type="GO" id="GO:0006508">
    <property type="term" value="P:proteolysis"/>
    <property type="evidence" value="ECO:0007669"/>
    <property type="project" value="UniProtKB-KW"/>
</dbReference>
<sequence length="903" mass="100810">MSPDSSESTPHDIYRLPTNVKPSHYDVTFWTDLESLEFGGLVAVDLDIREDTSAIVLNCANDLKLGDASVQCADQLQSAQIVADKELGRATLNFIATLPAGSKAQVKIAYSATLRGSMNGYYKSAWQRNGKTEYYGLTQFQPTDARAAVPCWDEPQLKATWTITMISRAETVNISNMAAESEVAYDPTSAPKSDGSLGTLLATLPKKDARWKITKFQETPPISSYLVAFANGPFAHLETKVVMPLSGRTVALRVYATPDIVHQGEFCLEVTAKVLPLYETIFDIEYPLPKLDVLAANDFDMGAMENWGLITGRTAVFLMDPKKADIASRKAIAGTQSHEVAHMWFGNITTMAWWDNLYLNEGFATLMGDIVLSTLFPEWESTSAFVATHVTRAMTLDAKRSSHPIEVECPDANFINQIFDGLSYSKAASVLRMLSEYIGEERFLEGVTLYLKKHLYGNTVTRDLWDGISAASGEVIVHLMNNWITKIGFPLITVTETSTGIHVRQDRYLDNGTPTADENETIWNVPLVILTVDGNGRVHVDKTAILEQREKTIALDTSRTFKLNAGTTSLYRVSYIPERLEKIATEAAKEDSVFSLSDRIGLLYDVSELSKAGLTQVSSLLTLFDIWRNETNYLVWASMLSSFGEIAAAFEENTEISAGLRAFIRNLFGPLVQRLGYEFPEGESVDIVQLRKTAILGAVVGRDEGVTQELRSRFTDYIKTGDKTRIPSDLKKPIFTTAARYGGREEFDALLKIIEDPVNAADRSAAIRAIGSTEDSSLLDELFSYTLTKARDQDVVHFCLGLEANPLARPLLVPFFTNNYEGFRKRFATNSMLKYLVTTCFRGLSTQQAHDDAQEFFKDKDITRYSMALAQALETVRTRIAYIERSHEDLFHWLTKWEERSKL</sequence>
<evidence type="ECO:0000256" key="1">
    <source>
        <dbReference type="ARBA" id="ARBA00010136"/>
    </source>
</evidence>
<dbReference type="PANTHER" id="PTHR11533">
    <property type="entry name" value="PROTEASE M1 ZINC METALLOPROTEASE"/>
    <property type="match status" value="1"/>
</dbReference>
<keyword evidence="6 9" id="KW-0862">Zinc</keyword>
<evidence type="ECO:0000259" key="13">
    <source>
        <dbReference type="Pfam" id="PF11838"/>
    </source>
</evidence>
<evidence type="ECO:0000256" key="7">
    <source>
        <dbReference type="ARBA" id="ARBA00023049"/>
    </source>
</evidence>
<dbReference type="Gene3D" id="2.60.40.1730">
    <property type="entry name" value="tricorn interacting facor f3 domain"/>
    <property type="match status" value="1"/>
</dbReference>
<dbReference type="InterPro" id="IPR034016">
    <property type="entry name" value="M1_APN-typ"/>
</dbReference>
<feature type="binding site" evidence="9">
    <location>
        <position position="338"/>
    </location>
    <ligand>
        <name>Zn(2+)</name>
        <dbReference type="ChEBI" id="CHEBI:29105"/>
        <note>catalytic</note>
    </ligand>
</feature>
<dbReference type="EC" id="3.4.11.-" evidence="11"/>
<evidence type="ECO:0000256" key="6">
    <source>
        <dbReference type="ARBA" id="ARBA00022833"/>
    </source>
</evidence>
<evidence type="ECO:0000313" key="15">
    <source>
        <dbReference type="EMBL" id="KAJ7328905.1"/>
    </source>
</evidence>
<dbReference type="GO" id="GO:0005615">
    <property type="term" value="C:extracellular space"/>
    <property type="evidence" value="ECO:0007669"/>
    <property type="project" value="TreeGrafter"/>
</dbReference>
<dbReference type="SUPFAM" id="SSF63737">
    <property type="entry name" value="Leukotriene A4 hydrolase N-terminal domain"/>
    <property type="match status" value="1"/>
</dbReference>
<dbReference type="CDD" id="cd09601">
    <property type="entry name" value="M1_APN-Q_like"/>
    <property type="match status" value="1"/>
</dbReference>
<comment type="caution">
    <text evidence="15">The sequence shown here is derived from an EMBL/GenBank/DDBJ whole genome shotgun (WGS) entry which is preliminary data.</text>
</comment>
<feature type="active site" description="Proton acceptor" evidence="8">
    <location>
        <position position="339"/>
    </location>
</feature>
<feature type="domain" description="Aminopeptidase N-like N-terminal" evidence="14">
    <location>
        <begin position="21"/>
        <end position="186"/>
    </location>
</feature>
<feature type="domain" description="ERAP1-like C-terminal" evidence="13">
    <location>
        <begin position="561"/>
        <end position="877"/>
    </location>
</feature>
<dbReference type="InterPro" id="IPR045357">
    <property type="entry name" value="Aminopeptidase_N-like_N"/>
</dbReference>
<dbReference type="InterPro" id="IPR042097">
    <property type="entry name" value="Aminopeptidase_N-like_N_sf"/>
</dbReference>
<dbReference type="FunFam" id="1.10.390.10:FF:000006">
    <property type="entry name" value="Puromycin-sensitive aminopeptidase"/>
    <property type="match status" value="1"/>
</dbReference>
<evidence type="ECO:0000256" key="11">
    <source>
        <dbReference type="RuleBase" id="RU364040"/>
    </source>
</evidence>
<protein>
    <recommendedName>
        <fullName evidence="11">Aminopeptidase</fullName>
        <ecNumber evidence="11">3.4.11.-</ecNumber>
    </recommendedName>
</protein>
<dbReference type="Pfam" id="PF11838">
    <property type="entry name" value="ERAP1_C"/>
    <property type="match status" value="1"/>
</dbReference>
<evidence type="ECO:0000256" key="8">
    <source>
        <dbReference type="PIRSR" id="PIRSR634016-1"/>
    </source>
</evidence>
<dbReference type="Pfam" id="PF01433">
    <property type="entry name" value="Peptidase_M1"/>
    <property type="match status" value="1"/>
</dbReference>
<dbReference type="InterPro" id="IPR024571">
    <property type="entry name" value="ERAP1-like_C_dom"/>
</dbReference>
<evidence type="ECO:0000256" key="4">
    <source>
        <dbReference type="ARBA" id="ARBA00022723"/>
    </source>
</evidence>
<evidence type="ECO:0000313" key="16">
    <source>
        <dbReference type="Proteomes" id="UP001218218"/>
    </source>
</evidence>
<keyword evidence="5 11" id="KW-0378">Hydrolase</keyword>
<dbReference type="Gene3D" id="1.10.390.10">
    <property type="entry name" value="Neutral Protease Domain 2"/>
    <property type="match status" value="1"/>
</dbReference>
<keyword evidence="7 11" id="KW-0482">Metalloprotease</keyword>
<dbReference type="AlphaFoldDB" id="A0AAD7EJ00"/>
<organism evidence="15 16">
    <name type="scientific">Mycena albidolilacea</name>
    <dbReference type="NCBI Taxonomy" id="1033008"/>
    <lineage>
        <taxon>Eukaryota</taxon>
        <taxon>Fungi</taxon>
        <taxon>Dikarya</taxon>
        <taxon>Basidiomycota</taxon>
        <taxon>Agaricomycotina</taxon>
        <taxon>Agaricomycetes</taxon>
        <taxon>Agaricomycetidae</taxon>
        <taxon>Agaricales</taxon>
        <taxon>Marasmiineae</taxon>
        <taxon>Mycenaceae</taxon>
        <taxon>Mycena</taxon>
    </lineage>
</organism>
<dbReference type="GO" id="GO:0043171">
    <property type="term" value="P:peptide catabolic process"/>
    <property type="evidence" value="ECO:0007669"/>
    <property type="project" value="TreeGrafter"/>
</dbReference>
<comment type="cofactor">
    <cofactor evidence="9 11">
        <name>Zn(2+)</name>
        <dbReference type="ChEBI" id="CHEBI:29105"/>
    </cofactor>
    <text evidence="9 11">Binds 1 zinc ion per subunit.</text>
</comment>
<dbReference type="GO" id="GO:0005737">
    <property type="term" value="C:cytoplasm"/>
    <property type="evidence" value="ECO:0007669"/>
    <property type="project" value="TreeGrafter"/>
</dbReference>
<keyword evidence="2 11" id="KW-0031">Aminopeptidase</keyword>
<evidence type="ECO:0000256" key="5">
    <source>
        <dbReference type="ARBA" id="ARBA00022801"/>
    </source>
</evidence>
<dbReference type="PANTHER" id="PTHR11533:SF174">
    <property type="entry name" value="PUROMYCIN-SENSITIVE AMINOPEPTIDASE-RELATED"/>
    <property type="match status" value="1"/>
</dbReference>
<comment type="similarity">
    <text evidence="1 11">Belongs to the peptidase M1 family.</text>
</comment>
<evidence type="ECO:0000259" key="12">
    <source>
        <dbReference type="Pfam" id="PF01433"/>
    </source>
</evidence>
<dbReference type="InterPro" id="IPR014782">
    <property type="entry name" value="Peptidase_M1_dom"/>
</dbReference>
<keyword evidence="4 9" id="KW-0479">Metal-binding</keyword>
<dbReference type="Gene3D" id="2.60.40.1910">
    <property type="match status" value="1"/>
</dbReference>
<evidence type="ECO:0000256" key="9">
    <source>
        <dbReference type="PIRSR" id="PIRSR634016-3"/>
    </source>
</evidence>
<dbReference type="Gene3D" id="1.25.50.20">
    <property type="match status" value="1"/>
</dbReference>
<dbReference type="PRINTS" id="PR00756">
    <property type="entry name" value="ALADIPTASE"/>
</dbReference>
<feature type="binding site" evidence="9">
    <location>
        <position position="361"/>
    </location>
    <ligand>
        <name>Zn(2+)</name>
        <dbReference type="ChEBI" id="CHEBI:29105"/>
        <note>catalytic</note>
    </ligand>
</feature>
<dbReference type="Pfam" id="PF17900">
    <property type="entry name" value="Peptidase_M1_N"/>
    <property type="match status" value="1"/>
</dbReference>
<name>A0AAD7EJ00_9AGAR</name>
<dbReference type="InterPro" id="IPR001930">
    <property type="entry name" value="Peptidase_M1"/>
</dbReference>
<dbReference type="GO" id="GO:0042277">
    <property type="term" value="F:peptide binding"/>
    <property type="evidence" value="ECO:0007669"/>
    <property type="project" value="TreeGrafter"/>
</dbReference>
<feature type="site" description="Transition state stabilizer" evidence="10">
    <location>
        <position position="424"/>
    </location>
</feature>
<dbReference type="GO" id="GO:0008270">
    <property type="term" value="F:zinc ion binding"/>
    <property type="evidence" value="ECO:0007669"/>
    <property type="project" value="UniProtKB-UniRule"/>
</dbReference>
<dbReference type="SUPFAM" id="SSF55486">
    <property type="entry name" value="Metalloproteases ('zincins'), catalytic domain"/>
    <property type="match status" value="1"/>
</dbReference>
<evidence type="ECO:0000259" key="14">
    <source>
        <dbReference type="Pfam" id="PF17900"/>
    </source>
</evidence>
<gene>
    <name evidence="15" type="ORF">DFH08DRAFT_883514</name>
</gene>
<feature type="binding site" evidence="9">
    <location>
        <position position="342"/>
    </location>
    <ligand>
        <name>Zn(2+)</name>
        <dbReference type="ChEBI" id="CHEBI:29105"/>
        <note>catalytic</note>
    </ligand>
</feature>
<evidence type="ECO:0000256" key="2">
    <source>
        <dbReference type="ARBA" id="ARBA00022438"/>
    </source>
</evidence>
<accession>A0AAD7EJ00</accession>
<dbReference type="InterPro" id="IPR050344">
    <property type="entry name" value="Peptidase_M1_aminopeptidases"/>
</dbReference>
<reference evidence="15" key="1">
    <citation type="submission" date="2023-03" db="EMBL/GenBank/DDBJ databases">
        <title>Massive genome expansion in bonnet fungi (Mycena s.s.) driven by repeated elements and novel gene families across ecological guilds.</title>
        <authorList>
            <consortium name="Lawrence Berkeley National Laboratory"/>
            <person name="Harder C.B."/>
            <person name="Miyauchi S."/>
            <person name="Viragh M."/>
            <person name="Kuo A."/>
            <person name="Thoen E."/>
            <person name="Andreopoulos B."/>
            <person name="Lu D."/>
            <person name="Skrede I."/>
            <person name="Drula E."/>
            <person name="Henrissat B."/>
            <person name="Morin E."/>
            <person name="Kohler A."/>
            <person name="Barry K."/>
            <person name="LaButti K."/>
            <person name="Morin E."/>
            <person name="Salamov A."/>
            <person name="Lipzen A."/>
            <person name="Mereny Z."/>
            <person name="Hegedus B."/>
            <person name="Baldrian P."/>
            <person name="Stursova M."/>
            <person name="Weitz H."/>
            <person name="Taylor A."/>
            <person name="Grigoriev I.V."/>
            <person name="Nagy L.G."/>
            <person name="Martin F."/>
            <person name="Kauserud H."/>
        </authorList>
    </citation>
    <scope>NUCLEOTIDE SEQUENCE</scope>
    <source>
        <strain evidence="15">CBHHK002</strain>
    </source>
</reference>
<proteinExistence type="inferred from homology"/>
<dbReference type="EMBL" id="JARIHO010000038">
    <property type="protein sequence ID" value="KAJ7328905.1"/>
    <property type="molecule type" value="Genomic_DNA"/>
</dbReference>
<keyword evidence="16" id="KW-1185">Reference proteome</keyword>
<dbReference type="GO" id="GO:0016020">
    <property type="term" value="C:membrane"/>
    <property type="evidence" value="ECO:0007669"/>
    <property type="project" value="TreeGrafter"/>
</dbReference>
<dbReference type="GO" id="GO:0070006">
    <property type="term" value="F:metalloaminopeptidase activity"/>
    <property type="evidence" value="ECO:0007669"/>
    <property type="project" value="TreeGrafter"/>
</dbReference>
<keyword evidence="3 11" id="KW-0645">Protease</keyword>
<feature type="domain" description="Peptidase M1 membrane alanine aminopeptidase" evidence="12">
    <location>
        <begin position="267"/>
        <end position="483"/>
    </location>
</feature>
<dbReference type="Proteomes" id="UP001218218">
    <property type="component" value="Unassembled WGS sequence"/>
</dbReference>
<dbReference type="InterPro" id="IPR027268">
    <property type="entry name" value="Peptidase_M4/M1_CTD_sf"/>
</dbReference>
<evidence type="ECO:0000256" key="3">
    <source>
        <dbReference type="ARBA" id="ARBA00022670"/>
    </source>
</evidence>
<evidence type="ECO:0000256" key="10">
    <source>
        <dbReference type="PIRSR" id="PIRSR634016-4"/>
    </source>
</evidence>